<evidence type="ECO:0000256" key="4">
    <source>
        <dbReference type="RuleBase" id="RU000461"/>
    </source>
</evidence>
<dbReference type="GO" id="GO:0005506">
    <property type="term" value="F:iron ion binding"/>
    <property type="evidence" value="ECO:0007669"/>
    <property type="project" value="InterPro"/>
</dbReference>
<reference evidence="5" key="1">
    <citation type="submission" date="2020-07" db="EMBL/GenBank/DDBJ databases">
        <authorList>
            <person name="Lin J."/>
        </authorList>
    </citation>
    <scope>NUCLEOTIDE SEQUENCE</scope>
</reference>
<dbReference type="GO" id="GO:0004497">
    <property type="term" value="F:monooxygenase activity"/>
    <property type="evidence" value="ECO:0007669"/>
    <property type="project" value="UniProtKB-KW"/>
</dbReference>
<dbReference type="Pfam" id="PF00067">
    <property type="entry name" value="p450"/>
    <property type="match status" value="1"/>
</dbReference>
<dbReference type="PANTHER" id="PTHR24286:SF217">
    <property type="entry name" value="OS07G0520300 PROTEIN"/>
    <property type="match status" value="1"/>
</dbReference>
<dbReference type="EMBL" id="LR862135">
    <property type="protein sequence ID" value="CAD1841005.1"/>
    <property type="molecule type" value="Genomic_DNA"/>
</dbReference>
<dbReference type="InterPro" id="IPR036396">
    <property type="entry name" value="Cyt_P450_sf"/>
</dbReference>
<dbReference type="InterPro" id="IPR002397">
    <property type="entry name" value="Cyt_P450_B"/>
</dbReference>
<gene>
    <name evidence="5" type="ORF">CB5_LOCUS24216</name>
</gene>
<evidence type="ECO:0008006" key="6">
    <source>
        <dbReference type="Google" id="ProtNLM"/>
    </source>
</evidence>
<dbReference type="GO" id="GO:0016125">
    <property type="term" value="P:sterol metabolic process"/>
    <property type="evidence" value="ECO:0007669"/>
    <property type="project" value="TreeGrafter"/>
</dbReference>
<dbReference type="InterPro" id="IPR017972">
    <property type="entry name" value="Cyt_P450_CS"/>
</dbReference>
<dbReference type="GO" id="GO:0020037">
    <property type="term" value="F:heme binding"/>
    <property type="evidence" value="ECO:0007669"/>
    <property type="project" value="InterPro"/>
</dbReference>
<dbReference type="PROSITE" id="PS00086">
    <property type="entry name" value="CYTOCHROME_P450"/>
    <property type="match status" value="1"/>
</dbReference>
<protein>
    <recommendedName>
        <fullName evidence="6">Cytochrome P450 716B1-like</fullName>
    </recommendedName>
</protein>
<keyword evidence="4" id="KW-0560">Oxidoreductase</keyword>
<evidence type="ECO:0000256" key="2">
    <source>
        <dbReference type="ARBA" id="ARBA00022723"/>
    </source>
</evidence>
<evidence type="ECO:0000313" key="5">
    <source>
        <dbReference type="EMBL" id="CAD1841005.1"/>
    </source>
</evidence>
<proteinExistence type="inferred from homology"/>
<dbReference type="PRINTS" id="PR00359">
    <property type="entry name" value="BP450"/>
</dbReference>
<dbReference type="PANTHER" id="PTHR24286">
    <property type="entry name" value="CYTOCHROME P450 26"/>
    <property type="match status" value="1"/>
</dbReference>
<evidence type="ECO:0000256" key="1">
    <source>
        <dbReference type="ARBA" id="ARBA00010617"/>
    </source>
</evidence>
<keyword evidence="3 4" id="KW-0408">Iron</keyword>
<evidence type="ECO:0000256" key="3">
    <source>
        <dbReference type="ARBA" id="ARBA00023004"/>
    </source>
</evidence>
<keyword evidence="4" id="KW-0503">Monooxygenase</keyword>
<sequence>MREMVGDDHRQIRAAVGQFLKPEVLKMYVNKIDEEVRYHIKMNWTGHQTVTVMPLIKCLTFDVICSLVFGLDRGHTRQALAKEFVDVIAGMWSIPVNLPFTRFNKSLRASRRARRILSEEGCGNEALTEEEIVDNTIFVMVAGHDTTAILITFMIRQLEKDPAIYARVAQEQEEIAQSKAPGEALTWDDLNKMKYTWRVALETLRMIPPVFWSFRKVLKDVEFNGYLIPEGWQVLRTTSMTQMNAEIFPEPHKFDPTRFENQSSVPPYSFIAFGGGSRICPANEFARIETLTAMYYIVAQFRWKLSGKDDSFSRYPLPSPSEGLPIKLEPKGDM</sequence>
<dbReference type="InterPro" id="IPR001128">
    <property type="entry name" value="Cyt_P450"/>
</dbReference>
<dbReference type="GO" id="GO:0016705">
    <property type="term" value="F:oxidoreductase activity, acting on paired donors, with incorporation or reduction of molecular oxygen"/>
    <property type="evidence" value="ECO:0007669"/>
    <property type="project" value="InterPro"/>
</dbReference>
<dbReference type="AlphaFoldDB" id="A0A6V7QDV6"/>
<dbReference type="SUPFAM" id="SSF48264">
    <property type="entry name" value="Cytochrome P450"/>
    <property type="match status" value="1"/>
</dbReference>
<organism evidence="5">
    <name type="scientific">Ananas comosus var. bracteatus</name>
    <name type="common">red pineapple</name>
    <dbReference type="NCBI Taxonomy" id="296719"/>
    <lineage>
        <taxon>Eukaryota</taxon>
        <taxon>Viridiplantae</taxon>
        <taxon>Streptophyta</taxon>
        <taxon>Embryophyta</taxon>
        <taxon>Tracheophyta</taxon>
        <taxon>Spermatophyta</taxon>
        <taxon>Magnoliopsida</taxon>
        <taxon>Liliopsida</taxon>
        <taxon>Poales</taxon>
        <taxon>Bromeliaceae</taxon>
        <taxon>Bromelioideae</taxon>
        <taxon>Ananas</taxon>
    </lineage>
</organism>
<keyword evidence="2 4" id="KW-0479">Metal-binding</keyword>
<comment type="similarity">
    <text evidence="1 4">Belongs to the cytochrome P450 family.</text>
</comment>
<name>A0A6V7QDV6_ANACO</name>
<dbReference type="Gene3D" id="1.10.630.10">
    <property type="entry name" value="Cytochrome P450"/>
    <property type="match status" value="1"/>
</dbReference>
<accession>A0A6V7QDV6</accession>
<dbReference type="PRINTS" id="PR00385">
    <property type="entry name" value="P450"/>
</dbReference>
<keyword evidence="4" id="KW-0349">Heme</keyword>